<protein>
    <recommendedName>
        <fullName evidence="4">F-box domain-containing protein</fullName>
    </recommendedName>
</protein>
<reference evidence="2" key="1">
    <citation type="submission" date="2021-01" db="EMBL/GenBank/DDBJ databases">
        <authorList>
            <person name="Kaushik A."/>
        </authorList>
    </citation>
    <scope>NUCLEOTIDE SEQUENCE</scope>
    <source>
        <strain evidence="2">Type strain: AG8-Rh-89/</strain>
    </source>
</reference>
<proteinExistence type="predicted"/>
<evidence type="ECO:0000313" key="2">
    <source>
        <dbReference type="EMBL" id="CAE6413953.1"/>
    </source>
</evidence>
<name>A0A8H2X0U1_9AGAM</name>
<gene>
    <name evidence="2" type="ORF">RDB_LOCUS3535</name>
</gene>
<dbReference type="EMBL" id="CAJMWZ010000228">
    <property type="protein sequence ID" value="CAE6413953.1"/>
    <property type="molecule type" value="Genomic_DNA"/>
</dbReference>
<comment type="caution">
    <text evidence="2">The sequence shown here is derived from an EMBL/GenBank/DDBJ whole genome shotgun (WGS) entry which is preliminary data.</text>
</comment>
<evidence type="ECO:0000313" key="3">
    <source>
        <dbReference type="Proteomes" id="UP000663850"/>
    </source>
</evidence>
<feature type="region of interest" description="Disordered" evidence="1">
    <location>
        <begin position="243"/>
        <end position="262"/>
    </location>
</feature>
<dbReference type="AlphaFoldDB" id="A0A8H2X0U1"/>
<organism evidence="2 3">
    <name type="scientific">Rhizoctonia solani</name>
    <dbReference type="NCBI Taxonomy" id="456999"/>
    <lineage>
        <taxon>Eukaryota</taxon>
        <taxon>Fungi</taxon>
        <taxon>Dikarya</taxon>
        <taxon>Basidiomycota</taxon>
        <taxon>Agaricomycotina</taxon>
        <taxon>Agaricomycetes</taxon>
        <taxon>Cantharellales</taxon>
        <taxon>Ceratobasidiaceae</taxon>
        <taxon>Rhizoctonia</taxon>
    </lineage>
</organism>
<dbReference type="Proteomes" id="UP000663850">
    <property type="component" value="Unassembled WGS sequence"/>
</dbReference>
<sequence length="262" mass="29489">MSRNPNLLFAAGSLRMDVVSLEQRSSALEGFMNTCILDIIIEFADTKSLLYLSRTCKGLYELFRRWPVTWKRVLSNHEDLVLFPGAHLRANRSLVILHFTSECLMCGCETGNEILSQFAVRLCEDCSAEHITETWSYRQWQNGPYATPEKVFLPDLGRTLPMPCQAQVFAPTATQHVPTDVDYYSMSQPPLGEWGVVADGTIATTGFYGDTYLNPTFTSPAHIDAYFGFPTDEDEDKEVFQGTQPFSDDLTNHHGSSWLPPV</sequence>
<evidence type="ECO:0000256" key="1">
    <source>
        <dbReference type="SAM" id="MobiDB-lite"/>
    </source>
</evidence>
<evidence type="ECO:0008006" key="4">
    <source>
        <dbReference type="Google" id="ProtNLM"/>
    </source>
</evidence>
<accession>A0A8H2X0U1</accession>